<dbReference type="EMBL" id="FMBM01000002">
    <property type="protein sequence ID" value="SCC80769.1"/>
    <property type="molecule type" value="Genomic_DNA"/>
</dbReference>
<keyword evidence="5 8" id="KW-0812">Transmembrane</keyword>
<evidence type="ECO:0000256" key="6">
    <source>
        <dbReference type="ARBA" id="ARBA00022989"/>
    </source>
</evidence>
<evidence type="ECO:0000256" key="4">
    <source>
        <dbReference type="ARBA" id="ARBA00022475"/>
    </source>
</evidence>
<dbReference type="OrthoDB" id="9807047at2"/>
<dbReference type="Pfam" id="PF00528">
    <property type="entry name" value="BPD_transp_1"/>
    <property type="match status" value="1"/>
</dbReference>
<feature type="transmembrane region" description="Helical" evidence="8">
    <location>
        <begin position="210"/>
        <end position="234"/>
    </location>
</feature>
<feature type="transmembrane region" description="Helical" evidence="8">
    <location>
        <begin position="76"/>
        <end position="103"/>
    </location>
</feature>
<evidence type="ECO:0000256" key="2">
    <source>
        <dbReference type="ARBA" id="ARBA00007069"/>
    </source>
</evidence>
<evidence type="ECO:0000256" key="5">
    <source>
        <dbReference type="ARBA" id="ARBA00022692"/>
    </source>
</evidence>
<dbReference type="RefSeq" id="WP_074444605.1">
    <property type="nucleotide sequence ID" value="NZ_FMBM01000002.1"/>
</dbReference>
<evidence type="ECO:0000313" key="10">
    <source>
        <dbReference type="EMBL" id="KPQ09160.1"/>
    </source>
</evidence>
<accession>A0A0P8BIP9</accession>
<dbReference type="PROSITE" id="PS50928">
    <property type="entry name" value="ABC_TM1"/>
    <property type="match status" value="1"/>
</dbReference>
<dbReference type="InterPro" id="IPR000515">
    <property type="entry name" value="MetI-like"/>
</dbReference>
<feature type="transmembrane region" description="Helical" evidence="8">
    <location>
        <begin position="115"/>
        <end position="137"/>
    </location>
</feature>
<dbReference type="InterPro" id="IPR035906">
    <property type="entry name" value="MetI-like_sf"/>
</dbReference>
<keyword evidence="4" id="KW-1003">Cell membrane</keyword>
<keyword evidence="6 8" id="KW-1133">Transmembrane helix</keyword>
<comment type="subcellular location">
    <subcellularLocation>
        <location evidence="1 8">Cell membrane</location>
        <topology evidence="1 8">Multi-pass membrane protein</topology>
    </subcellularLocation>
</comment>
<sequence length="307" mass="34403">MRNLARRLVIIIPYLWLAAFFLWPMAIVLKIALSEPRLAQPPYWPLLDLAAGWEGLVAFLRDLSFENFVFLAQDDLYIASLISSLRISLISTAMLLAIGFPIAHAMARAPRSWRPILVAAMILPFWTSFLIRVYAWIGILRPEGFLNHYLQGAGLISQPLTILNTEYAVFIALVYTYLPFMVLPLYATLERMDQTLIEAARDLGASRVKAFWSVTVPLAKPGIIAGSLLCFIPITGEFVVPDLLGGSQTLMIGRTLWVEFFSNRDWPVAAAVAMVLLVVLVVPIVIFREAEARRMEAQAAGEREGRR</sequence>
<evidence type="ECO:0000256" key="3">
    <source>
        <dbReference type="ARBA" id="ARBA00022448"/>
    </source>
</evidence>
<dbReference type="Gene3D" id="1.10.3720.10">
    <property type="entry name" value="MetI-like"/>
    <property type="match status" value="1"/>
</dbReference>
<dbReference type="PANTHER" id="PTHR42929:SF3">
    <property type="entry name" value="PUTRESCINE TRANSPORT SYSTEM PERMEASE PROTEIN POTH"/>
    <property type="match status" value="1"/>
</dbReference>
<dbReference type="PATRIC" id="fig|1653334.4.peg.1231"/>
<gene>
    <name evidence="10" type="primary">potH</name>
    <name evidence="11" type="ORF">GA0071312_1694</name>
    <name evidence="10" type="ORF">HLUCCO17_15880</name>
</gene>
<evidence type="ECO:0000313" key="12">
    <source>
        <dbReference type="Proteomes" id="UP000050497"/>
    </source>
</evidence>
<evidence type="ECO:0000259" key="9">
    <source>
        <dbReference type="PROSITE" id="PS50928"/>
    </source>
</evidence>
<protein>
    <submittedName>
        <fullName evidence="10">ABC-type putrescine uptake system permease component PotH</fullName>
    </submittedName>
    <submittedName>
        <fullName evidence="11">Putrescine transport system permease protein</fullName>
    </submittedName>
</protein>
<dbReference type="GO" id="GO:0055085">
    <property type="term" value="P:transmembrane transport"/>
    <property type="evidence" value="ECO:0007669"/>
    <property type="project" value="InterPro"/>
</dbReference>
<proteinExistence type="inferred from homology"/>
<keyword evidence="3 8" id="KW-0813">Transport</keyword>
<comment type="similarity">
    <text evidence="2">Belongs to the binding-protein-dependent transport system permease family. CysTW subfamily.</text>
</comment>
<feature type="transmembrane region" description="Helical" evidence="8">
    <location>
        <begin position="12"/>
        <end position="33"/>
    </location>
</feature>
<feature type="transmembrane region" description="Helical" evidence="8">
    <location>
        <begin position="266"/>
        <end position="287"/>
    </location>
</feature>
<dbReference type="CDD" id="cd06261">
    <property type="entry name" value="TM_PBP2"/>
    <property type="match status" value="1"/>
</dbReference>
<dbReference type="EMBL" id="LJSX01000033">
    <property type="protein sequence ID" value="KPQ09160.1"/>
    <property type="molecule type" value="Genomic_DNA"/>
</dbReference>
<dbReference type="GO" id="GO:0005886">
    <property type="term" value="C:plasma membrane"/>
    <property type="evidence" value="ECO:0007669"/>
    <property type="project" value="UniProtKB-SubCell"/>
</dbReference>
<feature type="domain" description="ABC transmembrane type-1" evidence="9">
    <location>
        <begin position="81"/>
        <end position="287"/>
    </location>
</feature>
<dbReference type="AlphaFoldDB" id="A0A0P8BIP9"/>
<feature type="transmembrane region" description="Helical" evidence="8">
    <location>
        <begin position="167"/>
        <end position="189"/>
    </location>
</feature>
<dbReference type="Proteomes" id="UP000050497">
    <property type="component" value="Unassembled WGS sequence"/>
</dbReference>
<keyword evidence="13" id="KW-1185">Reference proteome</keyword>
<evidence type="ECO:0000256" key="7">
    <source>
        <dbReference type="ARBA" id="ARBA00023136"/>
    </source>
</evidence>
<evidence type="ECO:0000256" key="1">
    <source>
        <dbReference type="ARBA" id="ARBA00004651"/>
    </source>
</evidence>
<keyword evidence="7 8" id="KW-0472">Membrane</keyword>
<dbReference type="PANTHER" id="PTHR42929">
    <property type="entry name" value="INNER MEMBRANE ABC TRANSPORTER PERMEASE PROTEIN YDCU-RELATED-RELATED"/>
    <property type="match status" value="1"/>
</dbReference>
<organism evidence="10 12">
    <name type="scientific">Saliniramus fredricksonii</name>
    <dbReference type="NCBI Taxonomy" id="1653334"/>
    <lineage>
        <taxon>Bacteria</taxon>
        <taxon>Pseudomonadati</taxon>
        <taxon>Pseudomonadota</taxon>
        <taxon>Alphaproteobacteria</taxon>
        <taxon>Hyphomicrobiales</taxon>
        <taxon>Salinarimonadaceae</taxon>
        <taxon>Saliniramus</taxon>
    </lineage>
</organism>
<comment type="caution">
    <text evidence="10">The sequence shown here is derived from an EMBL/GenBank/DDBJ whole genome shotgun (WGS) entry which is preliminary data.</text>
</comment>
<dbReference type="SUPFAM" id="SSF161098">
    <property type="entry name" value="MetI-like"/>
    <property type="match status" value="1"/>
</dbReference>
<name>A0A0P8BIP9_9HYPH</name>
<reference evidence="10 12" key="1">
    <citation type="submission" date="2015-09" db="EMBL/GenBank/DDBJ databases">
        <title>Identification and resolution of microdiversity through metagenomic sequencing of parallel consortia.</title>
        <authorList>
            <person name="Nelson W.C."/>
            <person name="Romine M.F."/>
            <person name="Lindemann S.R."/>
        </authorList>
    </citation>
    <scope>NUCLEOTIDE SEQUENCE [LARGE SCALE GENOMIC DNA]</scope>
    <source>
        <strain evidence="10">HL-109</strain>
    </source>
</reference>
<evidence type="ECO:0000256" key="8">
    <source>
        <dbReference type="RuleBase" id="RU363032"/>
    </source>
</evidence>
<evidence type="ECO:0000313" key="13">
    <source>
        <dbReference type="Proteomes" id="UP000182800"/>
    </source>
</evidence>
<dbReference type="STRING" id="1653334.GA0071312_1694"/>
<evidence type="ECO:0000313" key="11">
    <source>
        <dbReference type="EMBL" id="SCC80769.1"/>
    </source>
</evidence>
<dbReference type="Proteomes" id="UP000182800">
    <property type="component" value="Unassembled WGS sequence"/>
</dbReference>
<reference evidence="11 13" key="2">
    <citation type="submission" date="2016-08" db="EMBL/GenBank/DDBJ databases">
        <authorList>
            <person name="Varghese N."/>
            <person name="Submissions Spin"/>
        </authorList>
    </citation>
    <scope>NUCLEOTIDE SEQUENCE [LARGE SCALE GENOMIC DNA]</scope>
    <source>
        <strain evidence="11 13">HL-109</strain>
    </source>
</reference>